<comment type="subcellular location">
    <subcellularLocation>
        <location evidence="1">Membrane</location>
        <topology evidence="1">Multi-pass membrane protein</topology>
    </subcellularLocation>
</comment>
<dbReference type="PANTHER" id="PTHR13144">
    <property type="entry name" value="TEX261 PROTEIN"/>
    <property type="match status" value="1"/>
</dbReference>
<organism evidence="7 8">
    <name type="scientific">Bathycoccus prasinos</name>
    <dbReference type="NCBI Taxonomy" id="41875"/>
    <lineage>
        <taxon>Eukaryota</taxon>
        <taxon>Viridiplantae</taxon>
        <taxon>Chlorophyta</taxon>
        <taxon>Mamiellophyceae</taxon>
        <taxon>Mamiellales</taxon>
        <taxon>Bathycoccaceae</taxon>
        <taxon>Bathycoccus</taxon>
    </lineage>
</organism>
<accession>K8F133</accession>
<evidence type="ECO:0000313" key="8">
    <source>
        <dbReference type="Proteomes" id="UP000198341"/>
    </source>
</evidence>
<evidence type="ECO:0000256" key="1">
    <source>
        <dbReference type="ARBA" id="ARBA00004141"/>
    </source>
</evidence>
<feature type="transmembrane region" description="Helical" evidence="6">
    <location>
        <begin position="158"/>
        <end position="180"/>
    </location>
</feature>
<evidence type="ECO:0000256" key="3">
    <source>
        <dbReference type="ARBA" id="ARBA00022692"/>
    </source>
</evidence>
<sequence>MSSRTIVSTTLAYTGGYIFLVLLAVCLATASTVRVFLSDELVTLSLTVCVFLLSRFHKTGLYYLAEMVEEYTRFAKKFLQNAIKATVCIHVLLFFVDGMPFTACLVGGLSQIAYSRLLKRYPFIEVQTMEFMGSVVMLILTHVYWMRYFREERYSTEYAMGFFLCTTWLVPFGFFISLAANESVLPGGTSGIGGGPGAATGGISGNGVYGPGSNGSNSREKKRSNVVLQILDWVKMKWEMLVRVVFPRGVQASYKSGLHTY</sequence>
<dbReference type="RefSeq" id="XP_007510145.1">
    <property type="nucleotide sequence ID" value="XM_007510083.1"/>
</dbReference>
<evidence type="ECO:0000256" key="4">
    <source>
        <dbReference type="ARBA" id="ARBA00022989"/>
    </source>
</evidence>
<feature type="transmembrane region" description="Helical" evidence="6">
    <location>
        <begin position="12"/>
        <end position="37"/>
    </location>
</feature>
<evidence type="ECO:0000256" key="2">
    <source>
        <dbReference type="ARBA" id="ARBA00008096"/>
    </source>
</evidence>
<dbReference type="AlphaFoldDB" id="K8F133"/>
<dbReference type="Pfam" id="PF04148">
    <property type="entry name" value="Erv26"/>
    <property type="match status" value="1"/>
</dbReference>
<dbReference type="KEGG" id="bpg:Bathy11g02420"/>
<evidence type="ECO:0008006" key="9">
    <source>
        <dbReference type="Google" id="ProtNLM"/>
    </source>
</evidence>
<keyword evidence="3 6" id="KW-0812">Transmembrane</keyword>
<keyword evidence="8" id="KW-1185">Reference proteome</keyword>
<evidence type="ECO:0000313" key="7">
    <source>
        <dbReference type="EMBL" id="CCO18490.1"/>
    </source>
</evidence>
<name>K8F133_9CHLO</name>
<proteinExistence type="inferred from homology"/>
<dbReference type="EMBL" id="FO082268">
    <property type="protein sequence ID" value="CCO18490.1"/>
    <property type="molecule type" value="Genomic_DNA"/>
</dbReference>
<dbReference type="GO" id="GO:0000139">
    <property type="term" value="C:Golgi membrane"/>
    <property type="evidence" value="ECO:0007669"/>
    <property type="project" value="TreeGrafter"/>
</dbReference>
<protein>
    <recommendedName>
        <fullName evidence="9">Protein TEX261</fullName>
    </recommendedName>
</protein>
<evidence type="ECO:0000256" key="6">
    <source>
        <dbReference type="SAM" id="Phobius"/>
    </source>
</evidence>
<dbReference type="OrthoDB" id="28257at2759"/>
<feature type="transmembrane region" description="Helical" evidence="6">
    <location>
        <begin position="129"/>
        <end position="146"/>
    </location>
</feature>
<dbReference type="GO" id="GO:0006888">
    <property type="term" value="P:endoplasmic reticulum to Golgi vesicle-mediated transport"/>
    <property type="evidence" value="ECO:0007669"/>
    <property type="project" value="InterPro"/>
</dbReference>
<dbReference type="PANTHER" id="PTHR13144:SF0">
    <property type="entry name" value="PROTEIN TEX261"/>
    <property type="match status" value="1"/>
</dbReference>
<dbReference type="GO" id="GO:0030134">
    <property type="term" value="C:COPII-coated ER to Golgi transport vesicle"/>
    <property type="evidence" value="ECO:0007669"/>
    <property type="project" value="TreeGrafter"/>
</dbReference>
<dbReference type="GeneID" id="19012922"/>
<keyword evidence="5 6" id="KW-0472">Membrane</keyword>
<comment type="similarity">
    <text evidence="2">Belongs to the SVP26 family.</text>
</comment>
<feature type="transmembrane region" description="Helical" evidence="6">
    <location>
        <begin position="85"/>
        <end position="109"/>
    </location>
</feature>
<dbReference type="GO" id="GO:0005789">
    <property type="term" value="C:endoplasmic reticulum membrane"/>
    <property type="evidence" value="ECO:0007669"/>
    <property type="project" value="TreeGrafter"/>
</dbReference>
<dbReference type="GO" id="GO:0097020">
    <property type="term" value="F:COPII receptor activity"/>
    <property type="evidence" value="ECO:0007669"/>
    <property type="project" value="InterPro"/>
</dbReference>
<gene>
    <name evidence="7" type="ordered locus">Bathy11g02420</name>
</gene>
<dbReference type="InterPro" id="IPR007277">
    <property type="entry name" value="Svp26/Tex261"/>
</dbReference>
<dbReference type="eggNOG" id="KOG4136">
    <property type="taxonomic scope" value="Eukaryota"/>
</dbReference>
<evidence type="ECO:0000256" key="5">
    <source>
        <dbReference type="ARBA" id="ARBA00023136"/>
    </source>
</evidence>
<dbReference type="Proteomes" id="UP000198341">
    <property type="component" value="Chromosome 11"/>
</dbReference>
<keyword evidence="4 6" id="KW-1133">Transmembrane helix</keyword>
<reference evidence="7 8" key="1">
    <citation type="submission" date="2011-10" db="EMBL/GenBank/DDBJ databases">
        <authorList>
            <person name="Genoscope - CEA"/>
        </authorList>
    </citation>
    <scope>NUCLEOTIDE SEQUENCE [LARGE SCALE GENOMIC DNA]</scope>
    <source>
        <strain evidence="7 8">RCC 1105</strain>
    </source>
</reference>